<reference evidence="2" key="2">
    <citation type="submission" date="2020-09" db="EMBL/GenBank/DDBJ databases">
        <authorList>
            <person name="Sun Q."/>
            <person name="Ohkuma M."/>
        </authorList>
    </citation>
    <scope>NUCLEOTIDE SEQUENCE</scope>
    <source>
        <strain evidence="2">JCM 4790</strain>
    </source>
</reference>
<reference evidence="2" key="1">
    <citation type="journal article" date="2014" name="Int. J. Syst. Evol. Microbiol.">
        <title>Complete genome sequence of Corynebacterium casei LMG S-19264T (=DSM 44701T), isolated from a smear-ripened cheese.</title>
        <authorList>
            <consortium name="US DOE Joint Genome Institute (JGI-PGF)"/>
            <person name="Walter F."/>
            <person name="Albersmeier A."/>
            <person name="Kalinowski J."/>
            <person name="Ruckert C."/>
        </authorList>
    </citation>
    <scope>NUCLEOTIDE SEQUENCE</scope>
    <source>
        <strain evidence="2">JCM 4790</strain>
    </source>
</reference>
<evidence type="ECO:0000256" key="1">
    <source>
        <dbReference type="SAM" id="MobiDB-lite"/>
    </source>
</evidence>
<comment type="caution">
    <text evidence="2">The sequence shown here is derived from an EMBL/GenBank/DDBJ whole genome shotgun (WGS) entry which is preliminary data.</text>
</comment>
<gene>
    <name evidence="2" type="ORF">GCM10010358_54150</name>
</gene>
<feature type="region of interest" description="Disordered" evidence="1">
    <location>
        <begin position="1"/>
        <end position="81"/>
    </location>
</feature>
<organism evidence="2 3">
    <name type="scientific">Streptomyces minutiscleroticus</name>
    <dbReference type="NCBI Taxonomy" id="68238"/>
    <lineage>
        <taxon>Bacteria</taxon>
        <taxon>Bacillati</taxon>
        <taxon>Actinomycetota</taxon>
        <taxon>Actinomycetes</taxon>
        <taxon>Kitasatosporales</taxon>
        <taxon>Streptomycetaceae</taxon>
        <taxon>Streptomyces</taxon>
    </lineage>
</organism>
<keyword evidence="3" id="KW-1185">Reference proteome</keyword>
<evidence type="ECO:0000313" key="3">
    <source>
        <dbReference type="Proteomes" id="UP000619244"/>
    </source>
</evidence>
<dbReference type="RefSeq" id="WP_190192923.1">
    <property type="nucleotide sequence ID" value="NZ_BMVU01000032.1"/>
</dbReference>
<proteinExistence type="predicted"/>
<dbReference type="EMBL" id="BMVU01000032">
    <property type="protein sequence ID" value="GGX93516.1"/>
    <property type="molecule type" value="Genomic_DNA"/>
</dbReference>
<dbReference type="Proteomes" id="UP000619244">
    <property type="component" value="Unassembled WGS sequence"/>
</dbReference>
<protein>
    <submittedName>
        <fullName evidence="2">Uncharacterized protein</fullName>
    </submittedName>
</protein>
<feature type="compositionally biased region" description="Basic and acidic residues" evidence="1">
    <location>
        <begin position="37"/>
        <end position="52"/>
    </location>
</feature>
<name>A0A918NSX5_9ACTN</name>
<feature type="compositionally biased region" description="Basic and acidic residues" evidence="1">
    <location>
        <begin position="9"/>
        <end position="28"/>
    </location>
</feature>
<dbReference type="AlphaFoldDB" id="A0A918NSX5"/>
<accession>A0A918NSX5</accession>
<sequence length="81" mass="9073">MAPRTGDSGTRDPARDRQDKDGFDRIAFDEEDVEEPGADRPSRRSGTEERRGTPGSGPAPRRSPMDDPEVQDLRRDAEGYR</sequence>
<feature type="compositionally biased region" description="Basic and acidic residues" evidence="1">
    <location>
        <begin position="71"/>
        <end position="81"/>
    </location>
</feature>
<evidence type="ECO:0000313" key="2">
    <source>
        <dbReference type="EMBL" id="GGX93516.1"/>
    </source>
</evidence>